<feature type="compositionally biased region" description="Basic and acidic residues" evidence="1">
    <location>
        <begin position="8"/>
        <end position="48"/>
    </location>
</feature>
<feature type="compositionally biased region" description="Basic and acidic residues" evidence="1">
    <location>
        <begin position="107"/>
        <end position="117"/>
    </location>
</feature>
<protein>
    <submittedName>
        <fullName evidence="3">Uncharacterized protein</fullName>
    </submittedName>
</protein>
<dbReference type="AlphaFoldDB" id="A0A8H5M433"/>
<feature type="region of interest" description="Disordered" evidence="1">
    <location>
        <begin position="395"/>
        <end position="415"/>
    </location>
</feature>
<evidence type="ECO:0000313" key="2">
    <source>
        <dbReference type="EMBL" id="KAF5379957.1"/>
    </source>
</evidence>
<feature type="compositionally biased region" description="Basic and acidic residues" evidence="1">
    <location>
        <begin position="399"/>
        <end position="415"/>
    </location>
</feature>
<evidence type="ECO:0000256" key="1">
    <source>
        <dbReference type="SAM" id="MobiDB-lite"/>
    </source>
</evidence>
<dbReference type="OrthoDB" id="3048530at2759"/>
<evidence type="ECO:0000313" key="3">
    <source>
        <dbReference type="EMBL" id="KAF5379971.1"/>
    </source>
</evidence>
<sequence length="415" mass="46314">MKGITVNPEDRNEPVSKADRSVSWRARREDAENNKKSENIKSSDKNQENVKISKNISNSSPIHSPVSHSGSDTIYDSKSPHSVSHSHSINNSVSNSVPLPLNQKKQVHWDSSSDTRAKVSKSVVPEVPYIDVPDVTYSPTAEERQKDKSVEHRGVKWKMKVKDPTKDPDKVEVDDSTVDNSKVVESEISLKGKITSRIKLDPKSFKTSFENSVLDSVLPFLPGEEEVTLFPTNPMSIEELSTEIDVFLLSEEDKVAKLPRGAIIVSDPVLQYYESLALGEEPKQIFVAKASESLRCIYPLINGSLKVESLYDTGSQIVSISEEKAMEAGLSWDPDIVLYMQVHVIRNPAYDLLLGSPFDTLTESCVRTTKDGNKTITIHDPNTHQRAVVPTYARGRGPKILEKKTEQKRKGDEDF</sequence>
<organism evidence="3 4">
    <name type="scientific">Collybiopsis confluens</name>
    <dbReference type="NCBI Taxonomy" id="2823264"/>
    <lineage>
        <taxon>Eukaryota</taxon>
        <taxon>Fungi</taxon>
        <taxon>Dikarya</taxon>
        <taxon>Basidiomycota</taxon>
        <taxon>Agaricomycotina</taxon>
        <taxon>Agaricomycetes</taxon>
        <taxon>Agaricomycetidae</taxon>
        <taxon>Agaricales</taxon>
        <taxon>Marasmiineae</taxon>
        <taxon>Omphalotaceae</taxon>
        <taxon>Collybiopsis</taxon>
    </lineage>
</organism>
<comment type="caution">
    <text evidence="3">The sequence shown here is derived from an EMBL/GenBank/DDBJ whole genome shotgun (WGS) entry which is preliminary data.</text>
</comment>
<keyword evidence="4" id="KW-1185">Reference proteome</keyword>
<accession>A0A8H5M433</accession>
<proteinExistence type="predicted"/>
<name>A0A8H5M433_9AGAR</name>
<feature type="compositionally biased region" description="Low complexity" evidence="1">
    <location>
        <begin position="80"/>
        <end position="100"/>
    </location>
</feature>
<reference evidence="3 4" key="1">
    <citation type="journal article" date="2020" name="ISME J.">
        <title>Uncovering the hidden diversity of litter-decomposition mechanisms in mushroom-forming fungi.</title>
        <authorList>
            <person name="Floudas D."/>
            <person name="Bentzer J."/>
            <person name="Ahren D."/>
            <person name="Johansson T."/>
            <person name="Persson P."/>
            <person name="Tunlid A."/>
        </authorList>
    </citation>
    <scope>NUCLEOTIDE SEQUENCE [LARGE SCALE GENOMIC DNA]</scope>
    <source>
        <strain evidence="3 4">CBS 406.79</strain>
    </source>
</reference>
<dbReference type="EMBL" id="JAACJN010000066">
    <property type="protein sequence ID" value="KAF5379957.1"/>
    <property type="molecule type" value="Genomic_DNA"/>
</dbReference>
<feature type="region of interest" description="Disordered" evidence="1">
    <location>
        <begin position="1"/>
        <end position="121"/>
    </location>
</feature>
<dbReference type="Proteomes" id="UP000518752">
    <property type="component" value="Unassembled WGS sequence"/>
</dbReference>
<gene>
    <name evidence="2" type="ORF">D9757_010232</name>
    <name evidence="3" type="ORF">D9757_010240</name>
</gene>
<dbReference type="EMBL" id="JAACJN010000066">
    <property type="protein sequence ID" value="KAF5379971.1"/>
    <property type="molecule type" value="Genomic_DNA"/>
</dbReference>
<evidence type="ECO:0000313" key="4">
    <source>
        <dbReference type="Proteomes" id="UP000518752"/>
    </source>
</evidence>
<feature type="compositionally biased region" description="Low complexity" evidence="1">
    <location>
        <begin position="49"/>
        <end position="69"/>
    </location>
</feature>